<evidence type="ECO:0000256" key="3">
    <source>
        <dbReference type="PIRSR" id="PIRSR001434-2"/>
    </source>
</evidence>
<dbReference type="InterPro" id="IPR000277">
    <property type="entry name" value="Cys/Met-Metab_PyrdxlP-dep_enz"/>
</dbReference>
<dbReference type="Gene3D" id="3.90.1150.10">
    <property type="entry name" value="Aspartate Aminotransferase, domain 1"/>
    <property type="match status" value="1"/>
</dbReference>
<keyword evidence="2 3" id="KW-0663">Pyridoxal phosphate</keyword>
<dbReference type="Pfam" id="PF01053">
    <property type="entry name" value="Cys_Met_Meta_PP"/>
    <property type="match status" value="1"/>
</dbReference>
<evidence type="ECO:0000313" key="5">
    <source>
        <dbReference type="EMBL" id="KLN59689.1"/>
    </source>
</evidence>
<comment type="cofactor">
    <cofactor evidence="1 4">
        <name>pyridoxal 5'-phosphate</name>
        <dbReference type="ChEBI" id="CHEBI:597326"/>
    </cofactor>
</comment>
<proteinExistence type="inferred from homology"/>
<evidence type="ECO:0000313" key="6">
    <source>
        <dbReference type="Proteomes" id="UP000035444"/>
    </source>
</evidence>
<dbReference type="GO" id="GO:0016846">
    <property type="term" value="F:carbon-sulfur lyase activity"/>
    <property type="evidence" value="ECO:0007669"/>
    <property type="project" value="TreeGrafter"/>
</dbReference>
<dbReference type="OrthoDB" id="9805807at2"/>
<keyword evidence="6" id="KW-1185">Reference proteome</keyword>
<dbReference type="PIRSF" id="PIRSF001434">
    <property type="entry name" value="CGS"/>
    <property type="match status" value="1"/>
</dbReference>
<comment type="caution">
    <text evidence="5">The sequence shown here is derived from an EMBL/GenBank/DDBJ whole genome shotgun (WGS) entry which is preliminary data.</text>
</comment>
<dbReference type="GO" id="GO:0030170">
    <property type="term" value="F:pyridoxal phosphate binding"/>
    <property type="evidence" value="ECO:0007669"/>
    <property type="project" value="InterPro"/>
</dbReference>
<dbReference type="GO" id="GO:0005737">
    <property type="term" value="C:cytoplasm"/>
    <property type="evidence" value="ECO:0007669"/>
    <property type="project" value="TreeGrafter"/>
</dbReference>
<dbReference type="AlphaFoldDB" id="A0A0H2MAY1"/>
<organism evidence="5 6">
    <name type="scientific">Kiloniella spongiae</name>
    <dbReference type="NCBI Taxonomy" id="1489064"/>
    <lineage>
        <taxon>Bacteria</taxon>
        <taxon>Pseudomonadati</taxon>
        <taxon>Pseudomonadota</taxon>
        <taxon>Alphaproteobacteria</taxon>
        <taxon>Rhodospirillales</taxon>
        <taxon>Kiloniellaceae</taxon>
        <taxon>Kiloniella</taxon>
    </lineage>
</organism>
<dbReference type="PATRIC" id="fig|1489064.4.peg.189"/>
<dbReference type="FunFam" id="3.40.640.10:FF:000046">
    <property type="entry name" value="Cystathionine gamma-lyase"/>
    <property type="match status" value="1"/>
</dbReference>
<evidence type="ECO:0000256" key="4">
    <source>
        <dbReference type="RuleBase" id="RU362118"/>
    </source>
</evidence>
<dbReference type="RefSeq" id="WP_047765246.1">
    <property type="nucleotide sequence ID" value="NZ_LAQL01000011.1"/>
</dbReference>
<dbReference type="SUPFAM" id="SSF53383">
    <property type="entry name" value="PLP-dependent transferases"/>
    <property type="match status" value="1"/>
</dbReference>
<evidence type="ECO:0000256" key="2">
    <source>
        <dbReference type="ARBA" id="ARBA00022898"/>
    </source>
</evidence>
<dbReference type="Proteomes" id="UP000035444">
    <property type="component" value="Unassembled WGS sequence"/>
</dbReference>
<gene>
    <name evidence="5" type="ORF">WH96_16080</name>
</gene>
<dbReference type="STRING" id="1489064.WH96_16080"/>
<dbReference type="EMBL" id="LAQL01000011">
    <property type="protein sequence ID" value="KLN59689.1"/>
    <property type="molecule type" value="Genomic_DNA"/>
</dbReference>
<dbReference type="InterPro" id="IPR015422">
    <property type="entry name" value="PyrdxlP-dep_Trfase_small"/>
</dbReference>
<dbReference type="GO" id="GO:0019346">
    <property type="term" value="P:transsulfuration"/>
    <property type="evidence" value="ECO:0007669"/>
    <property type="project" value="InterPro"/>
</dbReference>
<dbReference type="InterPro" id="IPR015424">
    <property type="entry name" value="PyrdxlP-dep_Trfase"/>
</dbReference>
<dbReference type="PANTHER" id="PTHR11808:SF80">
    <property type="entry name" value="CYSTATHIONINE GAMMA-LYASE"/>
    <property type="match status" value="1"/>
</dbReference>
<evidence type="ECO:0008006" key="7">
    <source>
        <dbReference type="Google" id="ProtNLM"/>
    </source>
</evidence>
<evidence type="ECO:0000256" key="1">
    <source>
        <dbReference type="ARBA" id="ARBA00001933"/>
    </source>
</evidence>
<dbReference type="PANTHER" id="PTHR11808">
    <property type="entry name" value="TRANS-SULFURATION ENZYME FAMILY MEMBER"/>
    <property type="match status" value="1"/>
</dbReference>
<protein>
    <recommendedName>
        <fullName evidence="7">Cystathionine beta-lyase</fullName>
    </recommendedName>
</protein>
<dbReference type="Gene3D" id="3.40.640.10">
    <property type="entry name" value="Type I PLP-dependent aspartate aminotransferase-like (Major domain)"/>
    <property type="match status" value="1"/>
</dbReference>
<dbReference type="InterPro" id="IPR015421">
    <property type="entry name" value="PyrdxlP-dep_Trfase_major"/>
</dbReference>
<name>A0A0H2MAY1_9PROT</name>
<accession>A0A0H2MAY1</accession>
<comment type="similarity">
    <text evidence="4">Belongs to the trans-sulfuration enzymes family.</text>
</comment>
<feature type="modified residue" description="N6-(pyridoxal phosphate)lysine" evidence="3">
    <location>
        <position position="204"/>
    </location>
</feature>
<sequence length="401" mass="43500">MVGIDKKRQILTQDEAFEYGSIVPPIYQTSTFTFTDYDSLEDRYSGKSNADIYSRTENPTSRILEEKLAQLEGGEAAAVFGSGMAAISSTVLALVKSGDKVVSVQHAYSDAYRLFEVLLKQFNVSVEYVDCSDLEALDVALCGARLLFLESPSSFTFETHDISAVAQLAKKHKVITLIDNSFATPLYQNPIEHGIDLVVHSLSKYLSGHSDVVAGCTIGSEQLIKNIRDTSLSLLGGKLSAMESSLILRGMRTLELRLKAHSEAADYILKHLGKDHRIAQINFPGYSSKIPDSLTGTGGLFSIQLAQGANIKAFCDALDVFRLGVSWGGYESLVLPVEVAGRIDSGPNAINDFGVHRNTVRLFAGLEGNDLLLQDILTGLAAAFSSDQQHISDQNNVAINN</sequence>
<reference evidence="5 6" key="1">
    <citation type="submission" date="2015-03" db="EMBL/GenBank/DDBJ databases">
        <title>Genome Sequence of Kiloniella spongiae MEBiC09566, isolated from a marine sponge.</title>
        <authorList>
            <person name="Shao Z."/>
            <person name="Wang L."/>
            <person name="Li X."/>
        </authorList>
    </citation>
    <scope>NUCLEOTIDE SEQUENCE [LARGE SCALE GENOMIC DNA]</scope>
    <source>
        <strain evidence="5 6">MEBiC09566</strain>
    </source>
</reference>